<dbReference type="InterPro" id="IPR038658">
    <property type="entry name" value="SsgB_sf"/>
</dbReference>
<dbReference type="InterPro" id="IPR006776">
    <property type="entry name" value="SsgB"/>
</dbReference>
<sequence length="137" mass="15084">MDNNAVQQSQFVYLSGCETPVLSRLTYVPGAPFTVTMAFKVAPGEWVEWEFARDLLITGLHAPAGIGDIRIRPDLPGQSDDMLVIELESPDGYAAVEISRNDVQRFVDATLARVPLGYESERLDIDTVIACLTTTRP</sequence>
<evidence type="ECO:0000256" key="3">
    <source>
        <dbReference type="ARBA" id="ARBA00022618"/>
    </source>
</evidence>
<organism evidence="7 8">
    <name type="scientific">Saccharomonospora viridis</name>
    <dbReference type="NCBI Taxonomy" id="1852"/>
    <lineage>
        <taxon>Bacteria</taxon>
        <taxon>Bacillati</taxon>
        <taxon>Actinomycetota</taxon>
        <taxon>Actinomycetes</taxon>
        <taxon>Pseudonocardiales</taxon>
        <taxon>Pseudonocardiaceae</taxon>
        <taxon>Saccharomonospora</taxon>
    </lineage>
</organism>
<evidence type="ECO:0000313" key="8">
    <source>
        <dbReference type="Proteomes" id="UP000030848"/>
    </source>
</evidence>
<evidence type="ECO:0000313" key="7">
    <source>
        <dbReference type="EMBL" id="KHF44893.1"/>
    </source>
</evidence>
<reference evidence="7 8" key="1">
    <citation type="submission" date="2014-10" db="EMBL/GenBank/DDBJ databases">
        <title>Genome sequence of Micropolyspora internatus JCM3315.</title>
        <authorList>
            <person name="Shin S.-K."/>
            <person name="Yi H."/>
        </authorList>
    </citation>
    <scope>NUCLEOTIDE SEQUENCE [LARGE SCALE GENOMIC DNA]</scope>
    <source>
        <strain evidence="7 8">JCM 3315</strain>
    </source>
</reference>
<proteinExistence type="inferred from homology"/>
<dbReference type="Pfam" id="PF04686">
    <property type="entry name" value="SsgA"/>
    <property type="match status" value="1"/>
</dbReference>
<keyword evidence="4" id="KW-0749">Sporulation</keyword>
<dbReference type="OrthoDB" id="3853096at2"/>
<keyword evidence="3" id="KW-0132">Cell division</keyword>
<dbReference type="OMA" id="CWTFSRE"/>
<evidence type="ECO:0000256" key="5">
    <source>
        <dbReference type="ARBA" id="ARBA00023210"/>
    </source>
</evidence>
<comment type="subcellular location">
    <subcellularLocation>
        <location evidence="1">Cell septum</location>
    </subcellularLocation>
</comment>
<evidence type="ECO:0000256" key="1">
    <source>
        <dbReference type="ARBA" id="ARBA00004431"/>
    </source>
</evidence>
<dbReference type="Gene3D" id="2.30.31.20">
    <property type="entry name" value="Sporulation-specific cell division protein SsgB"/>
    <property type="match status" value="1"/>
</dbReference>
<dbReference type="GO" id="GO:0000917">
    <property type="term" value="P:division septum assembly"/>
    <property type="evidence" value="ECO:0007669"/>
    <property type="project" value="UniProtKB-KW"/>
</dbReference>
<evidence type="ECO:0000256" key="6">
    <source>
        <dbReference type="ARBA" id="ARBA00023306"/>
    </source>
</evidence>
<protein>
    <submittedName>
        <fullName evidence="7">Sporulation protein SsgA</fullName>
    </submittedName>
</protein>
<evidence type="ECO:0000256" key="4">
    <source>
        <dbReference type="ARBA" id="ARBA00022969"/>
    </source>
</evidence>
<dbReference type="AlphaFoldDB" id="A0A837DAN6"/>
<dbReference type="Proteomes" id="UP000030848">
    <property type="component" value="Unassembled WGS sequence"/>
</dbReference>
<dbReference type="GO" id="GO:0030428">
    <property type="term" value="C:cell septum"/>
    <property type="evidence" value="ECO:0007669"/>
    <property type="project" value="UniProtKB-SubCell"/>
</dbReference>
<dbReference type="RefSeq" id="WP_012795693.1">
    <property type="nucleotide sequence ID" value="NZ_CALJZO010000028.1"/>
</dbReference>
<dbReference type="EMBL" id="JRZE01000003">
    <property type="protein sequence ID" value="KHF44893.1"/>
    <property type="molecule type" value="Genomic_DNA"/>
</dbReference>
<accession>A0A837DAN6</accession>
<gene>
    <name evidence="7" type="ORF">MINT15_17750</name>
</gene>
<name>A0A837DAN6_9PSEU</name>
<comment type="caution">
    <text evidence="7">The sequence shown here is derived from an EMBL/GenBank/DDBJ whole genome shotgun (WGS) entry which is preliminary data.</text>
</comment>
<evidence type="ECO:0000256" key="2">
    <source>
        <dbReference type="ARBA" id="ARBA00009323"/>
    </source>
</evidence>
<keyword evidence="6" id="KW-0131">Cell cycle</keyword>
<dbReference type="GO" id="GO:0030435">
    <property type="term" value="P:sporulation resulting in formation of a cellular spore"/>
    <property type="evidence" value="ECO:0007669"/>
    <property type="project" value="UniProtKB-KW"/>
</dbReference>
<keyword evidence="5" id="KW-0717">Septation</keyword>
<comment type="similarity">
    <text evidence="2">Belongs to the SsgA family.</text>
</comment>